<reference evidence="2 3" key="1">
    <citation type="submission" date="2020-07" db="EMBL/GenBank/DDBJ databases">
        <title>Comparative genomics of pyrophilous fungi reveals a link between fire events and developmental genes.</title>
        <authorList>
            <consortium name="DOE Joint Genome Institute"/>
            <person name="Steindorff A.S."/>
            <person name="Carver A."/>
            <person name="Calhoun S."/>
            <person name="Stillman K."/>
            <person name="Liu H."/>
            <person name="Lipzen A."/>
            <person name="Pangilinan J."/>
            <person name="Labutti K."/>
            <person name="Bruns T.D."/>
            <person name="Grigoriev I.V."/>
        </authorList>
    </citation>
    <scope>NUCLEOTIDE SEQUENCE [LARGE SCALE GENOMIC DNA]</scope>
    <source>
        <strain evidence="2 3">CBS 144469</strain>
    </source>
</reference>
<dbReference type="OrthoDB" id="3070866at2759"/>
<evidence type="ECO:0000256" key="1">
    <source>
        <dbReference type="SAM" id="MobiDB-lite"/>
    </source>
</evidence>
<comment type="caution">
    <text evidence="2">The sequence shown here is derived from an EMBL/GenBank/DDBJ whole genome shotgun (WGS) entry which is preliminary data.</text>
</comment>
<evidence type="ECO:0000313" key="2">
    <source>
        <dbReference type="EMBL" id="KAF6742500.1"/>
    </source>
</evidence>
<feature type="compositionally biased region" description="Basic and acidic residues" evidence="1">
    <location>
        <begin position="478"/>
        <end position="498"/>
    </location>
</feature>
<organism evidence="2 3">
    <name type="scientific">Ephemerocybe angulata</name>
    <dbReference type="NCBI Taxonomy" id="980116"/>
    <lineage>
        <taxon>Eukaryota</taxon>
        <taxon>Fungi</taxon>
        <taxon>Dikarya</taxon>
        <taxon>Basidiomycota</taxon>
        <taxon>Agaricomycotina</taxon>
        <taxon>Agaricomycetes</taxon>
        <taxon>Agaricomycetidae</taxon>
        <taxon>Agaricales</taxon>
        <taxon>Agaricineae</taxon>
        <taxon>Psathyrellaceae</taxon>
        <taxon>Ephemerocybe</taxon>
    </lineage>
</organism>
<feature type="compositionally biased region" description="Pro residues" evidence="1">
    <location>
        <begin position="142"/>
        <end position="153"/>
    </location>
</feature>
<evidence type="ECO:0000313" key="3">
    <source>
        <dbReference type="Proteomes" id="UP000521943"/>
    </source>
</evidence>
<feature type="compositionally biased region" description="Low complexity" evidence="1">
    <location>
        <begin position="520"/>
        <end position="536"/>
    </location>
</feature>
<feature type="compositionally biased region" description="Low complexity" evidence="1">
    <location>
        <begin position="195"/>
        <end position="208"/>
    </location>
</feature>
<proteinExistence type="predicted"/>
<feature type="compositionally biased region" description="Polar residues" evidence="1">
    <location>
        <begin position="254"/>
        <end position="266"/>
    </location>
</feature>
<feature type="compositionally biased region" description="Acidic residues" evidence="1">
    <location>
        <begin position="537"/>
        <end position="548"/>
    </location>
</feature>
<name>A0A8H6H8H9_9AGAR</name>
<gene>
    <name evidence="2" type="ORF">DFP72DRAFT_938061</name>
</gene>
<feature type="compositionally biased region" description="Low complexity" evidence="1">
    <location>
        <begin position="357"/>
        <end position="371"/>
    </location>
</feature>
<protein>
    <submittedName>
        <fullName evidence="2">Uncharacterized protein</fullName>
    </submittedName>
</protein>
<feature type="compositionally biased region" description="Basic and acidic residues" evidence="1">
    <location>
        <begin position="556"/>
        <end position="571"/>
    </location>
</feature>
<dbReference type="EMBL" id="JACGCI010000182">
    <property type="protein sequence ID" value="KAF6742500.1"/>
    <property type="molecule type" value="Genomic_DNA"/>
</dbReference>
<feature type="region of interest" description="Disordered" evidence="1">
    <location>
        <begin position="516"/>
        <end position="594"/>
    </location>
</feature>
<accession>A0A8H6H8H9</accession>
<feature type="compositionally biased region" description="Polar residues" evidence="1">
    <location>
        <begin position="315"/>
        <end position="332"/>
    </location>
</feature>
<dbReference type="AlphaFoldDB" id="A0A8H6H8H9"/>
<keyword evidence="3" id="KW-1185">Reference proteome</keyword>
<sequence length="632" mass="66676">MDDFEEKPKAGPPSFFQNASHFQVGNMEIKQVEGDYHDYSSKNIRNTYSSGNNYYNNYKDSFNQTQTTYNGAVQNGGTYTAGPTYNVEKVENGNFGDNYGTMYQNPVDAVKQLAQRQRNDPGYSGGYGGYGGGGGFGGGPRGPQPYPSPPPDPQYGANRSQPMGAAPYDGSPSQPKYGPYGSVNAPPSGGPPSQPQYGSYGSANSPPLGGSPPPPRPQYGAYGSANSPPLSGSPPRPQYGRYGSANSPPLGGSTPHNNGPPSNSPYGANRSPPMGGSALFGGAPPQAPQHGTAESPPPPQGGPVPFKGPKKATNPFYSNGATGYTSNGSTEQQSRHQPQHPPAQAPANSYGLARRNPFLPAQPQQPQQQRPGPQPIYDQFTESDPDLPRPHGKAEGAPSPPPANLTVPPVLSHTSSAPGRVQPFESWKEHESHGAEPPAAYPPPGHPHVPEAPVSAAPVIAVAGPLTQSPESVKWAKQTKETAEKARETEPEKEKEAWPGEARYKKKMQEAKLMMERADSVMSTTTTTTTSMTSDNSDSDMDSLDDDGYGIGTGRAAKEAEAKKEKKRVQDPARGWSQYSILNEPKTDAATGPLRYPGYGYTGKRYGMAAAIAAANRTATAAAGKAAGFARA</sequence>
<feature type="compositionally biased region" description="Low complexity" evidence="1">
    <location>
        <begin position="451"/>
        <end position="465"/>
    </location>
</feature>
<feature type="compositionally biased region" description="Gly residues" evidence="1">
    <location>
        <begin position="123"/>
        <end position="141"/>
    </location>
</feature>
<dbReference type="Proteomes" id="UP000521943">
    <property type="component" value="Unassembled WGS sequence"/>
</dbReference>
<feature type="region of interest" description="Disordered" evidence="1">
    <location>
        <begin position="118"/>
        <end position="504"/>
    </location>
</feature>